<gene>
    <name evidence="1" type="ORF">G5C60_05545</name>
</gene>
<reference evidence="1 2" key="1">
    <citation type="submission" date="2020-02" db="EMBL/GenBank/DDBJ databases">
        <title>Whole-genome analyses of novel actinobacteria.</title>
        <authorList>
            <person name="Sahin N."/>
            <person name="Gencbay T."/>
        </authorList>
    </citation>
    <scope>NUCLEOTIDE SEQUENCE [LARGE SCALE GENOMIC DNA]</scope>
    <source>
        <strain evidence="1 2">HC44</strain>
    </source>
</reference>
<sequence>LHGPAALLGPDKPPAQLAARMHETWIRFARTGNPGWDPYDTERRSTMRIDAEWTQVDDPRSQERQAWS</sequence>
<organism evidence="1 2">
    <name type="scientific">Streptomyces scabichelini</name>
    <dbReference type="NCBI Taxonomy" id="2711217"/>
    <lineage>
        <taxon>Bacteria</taxon>
        <taxon>Bacillati</taxon>
        <taxon>Actinomycetota</taxon>
        <taxon>Actinomycetes</taxon>
        <taxon>Kitasatosporales</taxon>
        <taxon>Streptomycetaceae</taxon>
        <taxon>Streptomyces</taxon>
    </lineage>
</organism>
<proteinExistence type="predicted"/>
<name>A0A6G4UZB6_9ACTN</name>
<keyword evidence="2" id="KW-1185">Reference proteome</keyword>
<dbReference type="AlphaFoldDB" id="A0A6G4UZB6"/>
<dbReference type="Gene3D" id="3.40.50.1820">
    <property type="entry name" value="alpha/beta hydrolase"/>
    <property type="match status" value="1"/>
</dbReference>
<evidence type="ECO:0000313" key="2">
    <source>
        <dbReference type="Proteomes" id="UP000472335"/>
    </source>
</evidence>
<dbReference type="EMBL" id="JAAKZY010000011">
    <property type="protein sequence ID" value="NGO07128.1"/>
    <property type="molecule type" value="Genomic_DNA"/>
</dbReference>
<dbReference type="SUPFAM" id="SSF53474">
    <property type="entry name" value="alpha/beta-Hydrolases"/>
    <property type="match status" value="1"/>
</dbReference>
<evidence type="ECO:0000313" key="1">
    <source>
        <dbReference type="EMBL" id="NGO07128.1"/>
    </source>
</evidence>
<dbReference type="Proteomes" id="UP000472335">
    <property type="component" value="Unassembled WGS sequence"/>
</dbReference>
<protein>
    <submittedName>
        <fullName evidence="1">Carboxylesterase/lipase family protein</fullName>
    </submittedName>
</protein>
<comment type="caution">
    <text evidence="1">The sequence shown here is derived from an EMBL/GenBank/DDBJ whole genome shotgun (WGS) entry which is preliminary data.</text>
</comment>
<accession>A0A6G4UZB6</accession>
<dbReference type="InterPro" id="IPR029058">
    <property type="entry name" value="AB_hydrolase_fold"/>
</dbReference>
<feature type="non-terminal residue" evidence="1">
    <location>
        <position position="1"/>
    </location>
</feature>